<keyword evidence="2" id="KW-0813">Transport</keyword>
<feature type="transmembrane region" description="Helical" evidence="7">
    <location>
        <begin position="480"/>
        <end position="499"/>
    </location>
</feature>
<feature type="transmembrane region" description="Helical" evidence="7">
    <location>
        <begin position="452"/>
        <end position="474"/>
    </location>
</feature>
<dbReference type="Gene3D" id="1.20.1740.10">
    <property type="entry name" value="Amino acid/polyamine transporter I"/>
    <property type="match status" value="1"/>
</dbReference>
<dbReference type="PANTHER" id="PTHR43341:SF38">
    <property type="entry name" value="PROLINE TRANSPORTER (EUROFUNG)"/>
    <property type="match status" value="1"/>
</dbReference>
<feature type="transmembrane region" description="Helical" evidence="7">
    <location>
        <begin position="62"/>
        <end position="81"/>
    </location>
</feature>
<dbReference type="OrthoDB" id="3900342at2759"/>
<sequence>MGSLIEEKSEKALPGHGDGQGEKGSGTRRRNSAVTPEVLAGEIFDERFEKTHRGLKSRHAQMIALGGTIGTGLFVGSGQTLSRGGPAFILGAYLVMAFLVFCVVTAITEVAAYLPTPGSSMNLFGYRYVSRSMGFSLGWLYFYSLGILVPYEITAAGLVIDYWHANVNIAVWISIMIIVIVGLNIRPVKFYGETEFWFASTKVIMMIGLLMVSFILFWGGGPNHDRLGFRYWKHPGAANTYLAGGNKGRFLALLSTLVLSAFPFTFAPELLVVTGGEMVNPRRNLPTAARRYIYRLIFFYVGCVLAISVICPSNDPALTDGGAGAGSSAFVVGIKNAGIPVLDSIINGGIIISAWSSGNSFLYLSSRSLYSLALSGNAPSFFKACTKSGVPYRAVACSSLFARLLFNWFVNLTNTSGFISWICCGVIYLRFRKACMAQNITDLPYQSWLQPWGTYVQMVGFTFLCLINGFNVFWPQLWSASSFLTAYIGIPIFLAIYFGHRVYAREDPWAHDPLEVDMHTGMEEVLADGVVPKEKDGKIWMRVKVLWE</sequence>
<gene>
    <name evidence="9" type="ORF">K432DRAFT_435735</name>
</gene>
<feature type="transmembrane region" description="Helical" evidence="7">
    <location>
        <begin position="135"/>
        <end position="153"/>
    </location>
</feature>
<feature type="domain" description="Amino acid permease/ SLC12A" evidence="8">
    <location>
        <begin position="59"/>
        <end position="506"/>
    </location>
</feature>
<feature type="transmembrane region" description="Helical" evidence="7">
    <location>
        <begin position="292"/>
        <end position="310"/>
    </location>
</feature>
<feature type="transmembrane region" description="Helical" evidence="7">
    <location>
        <begin position="250"/>
        <end position="272"/>
    </location>
</feature>
<evidence type="ECO:0000256" key="7">
    <source>
        <dbReference type="SAM" id="Phobius"/>
    </source>
</evidence>
<dbReference type="EMBL" id="KV745038">
    <property type="protein sequence ID" value="OCK78820.1"/>
    <property type="molecule type" value="Genomic_DNA"/>
</dbReference>
<comment type="subcellular location">
    <subcellularLocation>
        <location evidence="1">Membrane</location>
        <topology evidence="1">Multi-pass membrane protein</topology>
    </subcellularLocation>
</comment>
<feature type="transmembrane region" description="Helical" evidence="7">
    <location>
        <begin position="197"/>
        <end position="219"/>
    </location>
</feature>
<evidence type="ECO:0000256" key="2">
    <source>
        <dbReference type="ARBA" id="ARBA00022448"/>
    </source>
</evidence>
<dbReference type="AlphaFoldDB" id="A0A8E2E7H7"/>
<feature type="transmembrane region" description="Helical" evidence="7">
    <location>
        <begin position="165"/>
        <end position="185"/>
    </location>
</feature>
<dbReference type="GO" id="GO:0016020">
    <property type="term" value="C:membrane"/>
    <property type="evidence" value="ECO:0007669"/>
    <property type="project" value="UniProtKB-SubCell"/>
</dbReference>
<proteinExistence type="predicted"/>
<protein>
    <submittedName>
        <fullName evidence="9">Histidine permease</fullName>
    </submittedName>
</protein>
<reference evidence="9 10" key="1">
    <citation type="journal article" date="2016" name="Nat. Commun.">
        <title>Ectomycorrhizal ecology is imprinted in the genome of the dominant symbiotic fungus Cenococcum geophilum.</title>
        <authorList>
            <consortium name="DOE Joint Genome Institute"/>
            <person name="Peter M."/>
            <person name="Kohler A."/>
            <person name="Ohm R.A."/>
            <person name="Kuo A."/>
            <person name="Krutzmann J."/>
            <person name="Morin E."/>
            <person name="Arend M."/>
            <person name="Barry K.W."/>
            <person name="Binder M."/>
            <person name="Choi C."/>
            <person name="Clum A."/>
            <person name="Copeland A."/>
            <person name="Grisel N."/>
            <person name="Haridas S."/>
            <person name="Kipfer T."/>
            <person name="LaButti K."/>
            <person name="Lindquist E."/>
            <person name="Lipzen A."/>
            <person name="Maire R."/>
            <person name="Meier B."/>
            <person name="Mihaltcheva S."/>
            <person name="Molinier V."/>
            <person name="Murat C."/>
            <person name="Poggeler S."/>
            <person name="Quandt C.A."/>
            <person name="Sperisen C."/>
            <person name="Tritt A."/>
            <person name="Tisserant E."/>
            <person name="Crous P.W."/>
            <person name="Henrissat B."/>
            <person name="Nehls U."/>
            <person name="Egli S."/>
            <person name="Spatafora J.W."/>
            <person name="Grigoriev I.V."/>
            <person name="Martin F.M."/>
        </authorList>
    </citation>
    <scope>NUCLEOTIDE SEQUENCE [LARGE SCALE GENOMIC DNA]</scope>
    <source>
        <strain evidence="9 10">CBS 459.81</strain>
    </source>
</reference>
<dbReference type="PANTHER" id="PTHR43341">
    <property type="entry name" value="AMINO ACID PERMEASE"/>
    <property type="match status" value="1"/>
</dbReference>
<keyword evidence="4 7" id="KW-1133">Transmembrane helix</keyword>
<evidence type="ECO:0000313" key="10">
    <source>
        <dbReference type="Proteomes" id="UP000250266"/>
    </source>
</evidence>
<feature type="transmembrane region" description="Helical" evidence="7">
    <location>
        <begin position="87"/>
        <end position="114"/>
    </location>
</feature>
<feature type="transmembrane region" description="Helical" evidence="7">
    <location>
        <begin position="408"/>
        <end position="431"/>
    </location>
</feature>
<keyword evidence="5 7" id="KW-0472">Membrane</keyword>
<dbReference type="FunFam" id="1.20.1740.10:FF:000001">
    <property type="entry name" value="Amino acid permease"/>
    <property type="match status" value="1"/>
</dbReference>
<keyword evidence="10" id="KW-1185">Reference proteome</keyword>
<evidence type="ECO:0000313" key="9">
    <source>
        <dbReference type="EMBL" id="OCK78820.1"/>
    </source>
</evidence>
<keyword evidence="3 7" id="KW-0812">Transmembrane</keyword>
<evidence type="ECO:0000256" key="6">
    <source>
        <dbReference type="SAM" id="MobiDB-lite"/>
    </source>
</evidence>
<name>A0A8E2E7H7_9PEZI</name>
<organism evidence="9 10">
    <name type="scientific">Lepidopterella palustris CBS 459.81</name>
    <dbReference type="NCBI Taxonomy" id="1314670"/>
    <lineage>
        <taxon>Eukaryota</taxon>
        <taxon>Fungi</taxon>
        <taxon>Dikarya</taxon>
        <taxon>Ascomycota</taxon>
        <taxon>Pezizomycotina</taxon>
        <taxon>Dothideomycetes</taxon>
        <taxon>Pleosporomycetidae</taxon>
        <taxon>Mytilinidiales</taxon>
        <taxon>Argynnaceae</taxon>
        <taxon>Lepidopterella</taxon>
    </lineage>
</organism>
<dbReference type="Proteomes" id="UP000250266">
    <property type="component" value="Unassembled WGS sequence"/>
</dbReference>
<dbReference type="GO" id="GO:0015171">
    <property type="term" value="F:amino acid transmembrane transporter activity"/>
    <property type="evidence" value="ECO:0007669"/>
    <property type="project" value="TreeGrafter"/>
</dbReference>
<evidence type="ECO:0000259" key="8">
    <source>
        <dbReference type="Pfam" id="PF00324"/>
    </source>
</evidence>
<feature type="compositionally biased region" description="Basic and acidic residues" evidence="6">
    <location>
        <begin position="1"/>
        <end position="13"/>
    </location>
</feature>
<feature type="region of interest" description="Disordered" evidence="6">
    <location>
        <begin position="1"/>
        <end position="33"/>
    </location>
</feature>
<evidence type="ECO:0000256" key="3">
    <source>
        <dbReference type="ARBA" id="ARBA00022692"/>
    </source>
</evidence>
<accession>A0A8E2E7H7</accession>
<dbReference type="Pfam" id="PF00324">
    <property type="entry name" value="AA_permease"/>
    <property type="match status" value="1"/>
</dbReference>
<dbReference type="PIRSF" id="PIRSF006060">
    <property type="entry name" value="AA_transporter"/>
    <property type="match status" value="1"/>
</dbReference>
<dbReference type="InterPro" id="IPR004841">
    <property type="entry name" value="AA-permease/SLC12A_dom"/>
</dbReference>
<evidence type="ECO:0000256" key="4">
    <source>
        <dbReference type="ARBA" id="ARBA00022989"/>
    </source>
</evidence>
<dbReference type="InterPro" id="IPR050524">
    <property type="entry name" value="APC_YAT"/>
</dbReference>
<evidence type="ECO:0000256" key="1">
    <source>
        <dbReference type="ARBA" id="ARBA00004141"/>
    </source>
</evidence>
<evidence type="ECO:0000256" key="5">
    <source>
        <dbReference type="ARBA" id="ARBA00023136"/>
    </source>
</evidence>